<comment type="caution">
    <text evidence="1">The sequence shown here is derived from an EMBL/GenBank/DDBJ whole genome shotgun (WGS) entry which is preliminary data.</text>
</comment>
<dbReference type="EMBL" id="JAEAOA010000444">
    <property type="protein sequence ID" value="KAK3606055.1"/>
    <property type="molecule type" value="Genomic_DNA"/>
</dbReference>
<name>A0AAE0TA13_9BIVA</name>
<protein>
    <submittedName>
        <fullName evidence="1">Uncharacterized protein</fullName>
    </submittedName>
</protein>
<evidence type="ECO:0000313" key="2">
    <source>
        <dbReference type="Proteomes" id="UP001195483"/>
    </source>
</evidence>
<reference evidence="1" key="2">
    <citation type="journal article" date="2021" name="Genome Biol. Evol.">
        <title>Developing a high-quality reference genome for a parasitic bivalve with doubly uniparental inheritance (Bivalvia: Unionida).</title>
        <authorList>
            <person name="Smith C.H."/>
        </authorList>
    </citation>
    <scope>NUCLEOTIDE SEQUENCE</scope>
    <source>
        <strain evidence="1">CHS0354</strain>
        <tissue evidence="1">Mantle</tissue>
    </source>
</reference>
<reference evidence="1" key="3">
    <citation type="submission" date="2023-05" db="EMBL/GenBank/DDBJ databases">
        <authorList>
            <person name="Smith C.H."/>
        </authorList>
    </citation>
    <scope>NUCLEOTIDE SEQUENCE</scope>
    <source>
        <strain evidence="1">CHS0354</strain>
        <tissue evidence="1">Mantle</tissue>
    </source>
</reference>
<organism evidence="1 2">
    <name type="scientific">Potamilus streckersoni</name>
    <dbReference type="NCBI Taxonomy" id="2493646"/>
    <lineage>
        <taxon>Eukaryota</taxon>
        <taxon>Metazoa</taxon>
        <taxon>Spiralia</taxon>
        <taxon>Lophotrochozoa</taxon>
        <taxon>Mollusca</taxon>
        <taxon>Bivalvia</taxon>
        <taxon>Autobranchia</taxon>
        <taxon>Heteroconchia</taxon>
        <taxon>Palaeoheterodonta</taxon>
        <taxon>Unionida</taxon>
        <taxon>Unionoidea</taxon>
        <taxon>Unionidae</taxon>
        <taxon>Ambleminae</taxon>
        <taxon>Lampsilini</taxon>
        <taxon>Potamilus</taxon>
    </lineage>
</organism>
<accession>A0AAE0TA13</accession>
<gene>
    <name evidence="1" type="ORF">CHS0354_006400</name>
</gene>
<keyword evidence="2" id="KW-1185">Reference proteome</keyword>
<sequence>MATTGSKDCEAFEEENINKQAKDEALSSVSSNLDTGSDFVEEREWQKNDVTVCTDDEDLFIFDITDKSFQQESDVLNFVHVVLDNVYKSAQQFLYFDTILVDQKIQGDVMQLVRQKKELDIARIELMGEHDLDTMCVICAEKDKMSVLNMITNIIHNIRKHFENQKEIIPVDRNWQKVMKHFGYIQKLADKYPNVTITLDEKTKPAIILKGARDQIIAAADRLTELIGTALSEVEEDIFSPGCQFEIFTHPKMCDYIDSMVMELSIVWIPNHLTKKIHVFSKRLEKIMGIDKLIQGCVSERLYPLHKDQSVHSTGMYNSLEELKKKHLGKVVINPSPTGLIVTTADEIFQSVDAAVQEIINK</sequence>
<dbReference type="AlphaFoldDB" id="A0AAE0TA13"/>
<evidence type="ECO:0000313" key="1">
    <source>
        <dbReference type="EMBL" id="KAK3606055.1"/>
    </source>
</evidence>
<proteinExistence type="predicted"/>
<dbReference type="Proteomes" id="UP001195483">
    <property type="component" value="Unassembled WGS sequence"/>
</dbReference>
<reference evidence="1" key="1">
    <citation type="journal article" date="2021" name="Genome Biol. Evol.">
        <title>A High-Quality Reference Genome for a Parasitic Bivalve with Doubly Uniparental Inheritance (Bivalvia: Unionida).</title>
        <authorList>
            <person name="Smith C.H."/>
        </authorList>
    </citation>
    <scope>NUCLEOTIDE SEQUENCE</scope>
    <source>
        <strain evidence="1">CHS0354</strain>
    </source>
</reference>